<sequence>MEPKVMIILGSASDFKIAEKATAILEKLEIYYDLRVASAHRTHEKVKKIVTSAAKNGVQVFIGIAGLSAHLPGIIAGITHKPVIGVPVDVKVAGLDALFASVQMPLGAPVATVGVDRGENAAILAAQIIGIHDAGVREKLASFRRDFYSKIAEDEEKLFLQMNGKYYSKIEPGSVEEVTNEDFHGEKGINTHPGKMRDGIFPPQVAVISGSYSDIKVAKKTTMFLDKLNITYDSSVVSPVRSPDKFENFLKRNRDAQLFIAISGLSAHVTGAVVAYTEKPVIGVPCAIKMEGMDALLSMVNMPPGVPVATMGVDSGGNAAILAAEMLGIGDKVIKKDLLRFKGNINCKR</sequence>
<reference evidence="8" key="4">
    <citation type="submission" date="2020-10" db="EMBL/GenBank/DDBJ databases">
        <title>Dehalococcoides mccartyi of a TCE/Cr reducing biochatode.</title>
        <authorList>
            <person name="Matturro B."/>
        </authorList>
    </citation>
    <scope>NUCLEOTIDE SEQUENCE</scope>
    <source>
        <strain evidence="8">Bin2</strain>
    </source>
</reference>
<dbReference type="RefSeq" id="WP_048072755.1">
    <property type="nucleotide sequence ID" value="NZ_CALCVY010000010.1"/>
</dbReference>
<dbReference type="Proteomes" id="UP000029661">
    <property type="component" value="Chromosome"/>
</dbReference>
<evidence type="ECO:0000313" key="6">
    <source>
        <dbReference type="EMBL" id="CEA13558.1"/>
    </source>
</evidence>
<feature type="binding site" evidence="3">
    <location>
        <position position="14"/>
    </location>
    <ligand>
        <name>substrate</name>
    </ligand>
</feature>
<comment type="catalytic activity">
    <reaction evidence="3">
        <text>5-carboxyamino-1-(5-phospho-D-ribosyl)imidazole + H(+) = 5-amino-1-(5-phospho-D-ribosyl)imidazole-4-carboxylate</text>
        <dbReference type="Rhea" id="RHEA:13193"/>
        <dbReference type="ChEBI" id="CHEBI:15378"/>
        <dbReference type="ChEBI" id="CHEBI:58730"/>
        <dbReference type="ChEBI" id="CHEBI:77657"/>
        <dbReference type="EC" id="5.4.99.18"/>
    </reaction>
</comment>
<dbReference type="EMBL" id="LN734822">
    <property type="protein sequence ID" value="CEL25936.1"/>
    <property type="molecule type" value="Genomic_DNA"/>
</dbReference>
<dbReference type="InterPro" id="IPR000031">
    <property type="entry name" value="PurE_dom"/>
</dbReference>
<accession>A0A090I342</accession>
<dbReference type="KEGG" id="mfi:DSM1535_1221"/>
<name>A0A090I342_METFO</name>
<dbReference type="SMART" id="SM01001">
    <property type="entry name" value="AIRC"/>
    <property type="match status" value="2"/>
</dbReference>
<dbReference type="NCBIfam" id="TIGR01162">
    <property type="entry name" value="purE"/>
    <property type="match status" value="2"/>
</dbReference>
<reference evidence="7" key="3">
    <citation type="submission" date="2014-09" db="EMBL/GenBank/DDBJ databases">
        <authorList>
            <person name="Bishop-Lilly K.A."/>
            <person name="Broomall S.M."/>
            <person name="Chain P.S."/>
            <person name="Chertkov O."/>
            <person name="Coyne S.R."/>
            <person name="Daligault H.E."/>
            <person name="Davenport K.W."/>
            <person name="Erkkila T."/>
            <person name="Frey K.G."/>
            <person name="Gibbons H.S."/>
            <person name="Gu W."/>
            <person name="Jaissle J."/>
            <person name="Johnson S.L."/>
            <person name="Koroleva G.I."/>
            <person name="Ladner J.T."/>
            <person name="Lo C.-C."/>
            <person name="Minogue T.D."/>
            <person name="Munk C."/>
            <person name="Palacios G.F."/>
            <person name="Redden C.L."/>
            <person name="Rosenzweig C.N."/>
            <person name="Scholz M.B."/>
            <person name="Teshima H."/>
            <person name="Xu Y."/>
        </authorList>
    </citation>
    <scope>NUCLEOTIDE SEQUENCE</scope>
    <source>
        <strain evidence="7">Mb9</strain>
    </source>
</reference>
<dbReference type="SUPFAM" id="SSF52255">
    <property type="entry name" value="N5-CAIR mutase (phosphoribosylaminoimidazole carboxylase, PurE)"/>
    <property type="match status" value="2"/>
</dbReference>
<dbReference type="InterPro" id="IPR033747">
    <property type="entry name" value="PurE_ClassI"/>
</dbReference>
<evidence type="ECO:0000256" key="3">
    <source>
        <dbReference type="HAMAP-Rule" id="MF_01929"/>
    </source>
</evidence>
<evidence type="ECO:0000313" key="8">
    <source>
        <dbReference type="EMBL" id="MBF4474779.1"/>
    </source>
</evidence>
<comment type="similarity">
    <text evidence="3">Belongs to the AIR carboxylase family. Class I subfamily.</text>
</comment>
<dbReference type="Pfam" id="PF00731">
    <property type="entry name" value="AIRC"/>
    <property type="match status" value="2"/>
</dbReference>
<dbReference type="PATRIC" id="fig|2162.10.peg.2395"/>
<dbReference type="GeneID" id="26740555"/>
<dbReference type="GO" id="GO:0006189">
    <property type="term" value="P:'de novo' IMP biosynthetic process"/>
    <property type="evidence" value="ECO:0007669"/>
    <property type="project" value="UniProtKB-UniRule"/>
</dbReference>
<dbReference type="InterPro" id="IPR024694">
    <property type="entry name" value="PurE_prokaryotes"/>
</dbReference>
<feature type="binding site" evidence="3">
    <location>
        <position position="241"/>
    </location>
    <ligand>
        <name>substrate</name>
    </ligand>
</feature>
<comment type="pathway">
    <text evidence="3">Purine metabolism; IMP biosynthesis via de novo pathway; 5-amino-1-(5-phospho-D-ribosyl)imidazole-4-carboxylate from 5-amino-1-(5-phospho-D-ribosyl)imidazole (N5-CAIR route): step 2/2.</text>
</comment>
<dbReference type="GO" id="GO:0034023">
    <property type="term" value="F:5-(carboxyamino)imidazole ribonucleotide mutase activity"/>
    <property type="evidence" value="ECO:0007669"/>
    <property type="project" value="UniProtKB-UniRule"/>
</dbReference>
<reference evidence="5" key="1">
    <citation type="submission" date="2013-12" db="EMBL/GenBank/DDBJ databases">
        <title>The complete genome sequence of Methanobacterium sp. BRM9.</title>
        <authorList>
            <consortium name="Pastoral Greenhouse Gas Research Consortium"/>
            <person name="Kelly W.J."/>
            <person name="Leahy S.C."/>
            <person name="Perry R."/>
            <person name="Li D."/>
            <person name="Altermann E."/>
            <person name="Lambie S.C."/>
            <person name="Attwood G.T."/>
        </authorList>
    </citation>
    <scope>NUCLEOTIDE SEQUENCE [LARGE SCALE GENOMIC DNA]</scope>
    <source>
        <strain evidence="5">BRM9</strain>
    </source>
</reference>
<evidence type="ECO:0000256" key="1">
    <source>
        <dbReference type="ARBA" id="ARBA00022755"/>
    </source>
</evidence>
<dbReference type="Proteomes" id="UP000062768">
    <property type="component" value="Chromosome I"/>
</dbReference>
<evidence type="ECO:0000313" key="9">
    <source>
        <dbReference type="Proteomes" id="UP000062768"/>
    </source>
</evidence>
<keyword evidence="9" id="KW-1185">Reference proteome</keyword>
<feature type="binding site" evidence="3">
    <location>
        <position position="211"/>
    </location>
    <ligand>
        <name>substrate</name>
    </ligand>
</feature>
<dbReference type="HAMAP" id="MF_01929">
    <property type="entry name" value="PurE_classI"/>
    <property type="match status" value="2"/>
</dbReference>
<feature type="domain" description="PurE" evidence="4">
    <location>
        <begin position="203"/>
        <end position="349"/>
    </location>
</feature>
<dbReference type="KEGG" id="mfc:BRM9_2287"/>
<dbReference type="PANTHER" id="PTHR23046">
    <property type="entry name" value="PHOSPHORIBOSYLAMINOIMIDAZOLE CARBOXYLASE CATALYTIC SUBUNIT"/>
    <property type="match status" value="1"/>
</dbReference>
<reference evidence="6" key="2">
    <citation type="submission" date="2014-08" db="EMBL/GenBank/DDBJ databases">
        <authorList>
            <person name="Wibberg D."/>
        </authorList>
    </citation>
    <scope>NUCLEOTIDE SEQUENCE</scope>
</reference>
<dbReference type="STRING" id="2162.BRM9_2287"/>
<organism evidence="6">
    <name type="scientific">Methanobacterium formicicum</name>
    <dbReference type="NCBI Taxonomy" id="2162"/>
    <lineage>
        <taxon>Archaea</taxon>
        <taxon>Methanobacteriati</taxon>
        <taxon>Methanobacteriota</taxon>
        <taxon>Methanomada group</taxon>
        <taxon>Methanobacteria</taxon>
        <taxon>Methanobacteriales</taxon>
        <taxon>Methanobacteriaceae</taxon>
        <taxon>Methanobacterium</taxon>
    </lineage>
</organism>
<gene>
    <name evidence="3 8" type="primary">purE</name>
    <name evidence="5" type="ORF">BRM9_2287</name>
    <name evidence="6" type="ORF">DSM1535_1221</name>
    <name evidence="8" type="ORF">ISP06_04820</name>
    <name evidence="7" type="ORF">MB9_2325</name>
</gene>
<comment type="function">
    <text evidence="3">Catalyzes the conversion of N5-carboxyaminoimidazole ribonucleotide (N5-CAIR) to 4-carboxy-5-aminoimidazole ribonucleotide (CAIR).</text>
</comment>
<evidence type="ECO:0000313" key="5">
    <source>
        <dbReference type="EMBL" id="AIS33087.1"/>
    </source>
</evidence>
<dbReference type="AlphaFoldDB" id="A0A090I342"/>
<dbReference type="EMBL" id="JADIIL010000017">
    <property type="protein sequence ID" value="MBF4474779.1"/>
    <property type="molecule type" value="Genomic_DNA"/>
</dbReference>
<dbReference type="Gene3D" id="3.40.50.1970">
    <property type="match status" value="2"/>
</dbReference>
<evidence type="ECO:0000256" key="2">
    <source>
        <dbReference type="ARBA" id="ARBA00023235"/>
    </source>
</evidence>
<evidence type="ECO:0000313" key="7">
    <source>
        <dbReference type="EMBL" id="CEL25936.1"/>
    </source>
</evidence>
<dbReference type="GO" id="GO:0016829">
    <property type="term" value="F:lyase activity"/>
    <property type="evidence" value="ECO:0007669"/>
    <property type="project" value="UniProtKB-KW"/>
</dbReference>
<dbReference type="UniPathway" id="UPA00074">
    <property type="reaction ID" value="UER00943"/>
</dbReference>
<protein>
    <recommendedName>
        <fullName evidence="3">N5-carboxyaminoimidazole ribonucleotide mutase</fullName>
        <shortName evidence="3">N5-CAIR mutase</shortName>
        <ecNumber evidence="3">5.4.99.18</ecNumber>
    </recommendedName>
    <alternativeName>
        <fullName evidence="3">5-(carboxyamino)imidazole ribonucleotide mutase</fullName>
    </alternativeName>
</protein>
<keyword evidence="1 3" id="KW-0658">Purine biosynthesis</keyword>
<dbReference type="Proteomes" id="UP000606900">
    <property type="component" value="Unassembled WGS sequence"/>
</dbReference>
<feature type="binding site" evidence="3">
    <location>
        <position position="214"/>
    </location>
    <ligand>
        <name>substrate</name>
    </ligand>
</feature>
<dbReference type="EC" id="5.4.99.18" evidence="3"/>
<feature type="binding site" evidence="3">
    <location>
        <position position="11"/>
    </location>
    <ligand>
        <name>substrate</name>
    </ligand>
</feature>
<keyword evidence="2 3" id="KW-0413">Isomerase</keyword>
<dbReference type="EMBL" id="LN515531">
    <property type="protein sequence ID" value="CEA13558.1"/>
    <property type="molecule type" value="Genomic_DNA"/>
</dbReference>
<dbReference type="PANTHER" id="PTHR23046:SF2">
    <property type="entry name" value="PHOSPHORIBOSYLAMINOIMIDAZOLE CARBOXYLASE"/>
    <property type="match status" value="1"/>
</dbReference>
<feature type="domain" description="PurE" evidence="4">
    <location>
        <begin position="3"/>
        <end position="151"/>
    </location>
</feature>
<keyword evidence="6" id="KW-0456">Lyase</keyword>
<dbReference type="EMBL" id="CP006933">
    <property type="protein sequence ID" value="AIS33087.1"/>
    <property type="molecule type" value="Genomic_DNA"/>
</dbReference>
<feature type="binding site" evidence="3">
    <location>
        <position position="41"/>
    </location>
    <ligand>
        <name>substrate</name>
    </ligand>
</feature>
<evidence type="ECO:0000259" key="4">
    <source>
        <dbReference type="SMART" id="SM01001"/>
    </source>
</evidence>
<dbReference type="OrthoDB" id="9473at2157"/>
<proteinExistence type="inferred from homology"/>